<comment type="caution">
    <text evidence="5">The sequence shown here is derived from an EMBL/GenBank/DDBJ whole genome shotgun (WGS) entry which is preliminary data.</text>
</comment>
<name>A0A8S1CN84_9INSE</name>
<comment type="similarity">
    <text evidence="2">Belongs to the major royal jelly protein family.</text>
</comment>
<reference evidence="5 6" key="1">
    <citation type="submission" date="2020-04" db="EMBL/GenBank/DDBJ databases">
        <authorList>
            <person name="Alioto T."/>
            <person name="Alioto T."/>
            <person name="Gomez Garrido J."/>
        </authorList>
    </citation>
    <scope>NUCLEOTIDE SEQUENCE [LARGE SCALE GENOMIC DNA]</scope>
</reference>
<gene>
    <name evidence="5" type="ORF">CLODIP_2_CD13334</name>
</gene>
<dbReference type="Proteomes" id="UP000494165">
    <property type="component" value="Unassembled WGS sequence"/>
</dbReference>
<evidence type="ECO:0000256" key="1">
    <source>
        <dbReference type="ARBA" id="ARBA00004613"/>
    </source>
</evidence>
<dbReference type="SUPFAM" id="SSF63829">
    <property type="entry name" value="Calcium-dependent phosphotriesterase"/>
    <property type="match status" value="1"/>
</dbReference>
<feature type="signal peptide" evidence="4">
    <location>
        <begin position="1"/>
        <end position="16"/>
    </location>
</feature>
<dbReference type="OrthoDB" id="9977471at2759"/>
<dbReference type="Gene3D" id="2.120.10.30">
    <property type="entry name" value="TolB, C-terminal domain"/>
    <property type="match status" value="1"/>
</dbReference>
<organism evidence="5 6">
    <name type="scientific">Cloeon dipterum</name>
    <dbReference type="NCBI Taxonomy" id="197152"/>
    <lineage>
        <taxon>Eukaryota</taxon>
        <taxon>Metazoa</taxon>
        <taxon>Ecdysozoa</taxon>
        <taxon>Arthropoda</taxon>
        <taxon>Hexapoda</taxon>
        <taxon>Insecta</taxon>
        <taxon>Pterygota</taxon>
        <taxon>Palaeoptera</taxon>
        <taxon>Ephemeroptera</taxon>
        <taxon>Pisciforma</taxon>
        <taxon>Baetidae</taxon>
        <taxon>Cloeon</taxon>
    </lineage>
</organism>
<evidence type="ECO:0000256" key="3">
    <source>
        <dbReference type="ARBA" id="ARBA00022525"/>
    </source>
</evidence>
<dbReference type="EMBL" id="CADEPI010000027">
    <property type="protein sequence ID" value="CAB3366823.1"/>
    <property type="molecule type" value="Genomic_DNA"/>
</dbReference>
<feature type="chain" id="PRO_5035943209" description="Bee-milk protein" evidence="4">
    <location>
        <begin position="17"/>
        <end position="345"/>
    </location>
</feature>
<keyword evidence="3" id="KW-0964">Secreted</keyword>
<keyword evidence="4" id="KW-0732">Signal</keyword>
<dbReference type="Pfam" id="PF03022">
    <property type="entry name" value="MRJP"/>
    <property type="match status" value="2"/>
</dbReference>
<keyword evidence="6" id="KW-1185">Reference proteome</keyword>
<dbReference type="InterPro" id="IPR017996">
    <property type="entry name" value="MRJP/yellow-related"/>
</dbReference>
<sequence length="345" mass="39565">MARFLLLVSLLSVSSAFKFEPVYDWEPFDYNWPSEEIKNKTLNGSSFDLRQIEPWYLAVYGDRMFMSLSRFNSEVPAILVWLPISQQSTSPKLTPFTSLELQEFGNKNAMQDVRGVEVDSTGRLWAVDNGNYEEFPGKLWIFDLRNNDTVVLVHSFPSQVVDVPRELNAVALDQTSDDWFAYVSDLRSLHLIVFSLARNASWSVDIGQNRASGLAISPCPDRSRLFVADADDEQMLGIALTQLRAGNRNLTVSQLGRRESRTSRMAMDRKGVLYSEFMNNRSLNTWNTKQPFKEQSFYLGDSLLDYYRPIVFNFDQADNLWLLTANKISPRFRLFKAAPVDNARC</sequence>
<dbReference type="PANTHER" id="PTHR10009">
    <property type="entry name" value="PROTEIN YELLOW-RELATED"/>
    <property type="match status" value="1"/>
</dbReference>
<dbReference type="InterPro" id="IPR011042">
    <property type="entry name" value="6-blade_b-propeller_TolB-like"/>
</dbReference>
<evidence type="ECO:0000256" key="4">
    <source>
        <dbReference type="SAM" id="SignalP"/>
    </source>
</evidence>
<evidence type="ECO:0000313" key="5">
    <source>
        <dbReference type="EMBL" id="CAB3366823.1"/>
    </source>
</evidence>
<dbReference type="PANTHER" id="PTHR10009:SF18">
    <property type="entry name" value="PROTEIN YELLOW-LIKE PROTEIN"/>
    <property type="match status" value="1"/>
</dbReference>
<evidence type="ECO:0000256" key="2">
    <source>
        <dbReference type="ARBA" id="ARBA00009127"/>
    </source>
</evidence>
<proteinExistence type="inferred from homology"/>
<evidence type="ECO:0008006" key="7">
    <source>
        <dbReference type="Google" id="ProtNLM"/>
    </source>
</evidence>
<evidence type="ECO:0000313" key="6">
    <source>
        <dbReference type="Proteomes" id="UP000494165"/>
    </source>
</evidence>
<dbReference type="AlphaFoldDB" id="A0A8S1CN84"/>
<protein>
    <recommendedName>
        <fullName evidence="7">Bee-milk protein</fullName>
    </recommendedName>
</protein>
<comment type="subcellular location">
    <subcellularLocation>
        <location evidence="1">Secreted</location>
    </subcellularLocation>
</comment>
<dbReference type="GO" id="GO:0005576">
    <property type="term" value="C:extracellular region"/>
    <property type="evidence" value="ECO:0007669"/>
    <property type="project" value="UniProtKB-SubCell"/>
</dbReference>
<accession>A0A8S1CN84</accession>